<evidence type="ECO:0000313" key="6">
    <source>
        <dbReference type="Proteomes" id="UP000029121"/>
    </source>
</evidence>
<dbReference type="KEGG" id="crb:17892266"/>
<keyword evidence="6" id="KW-1185">Reference proteome</keyword>
<sequence length="281" mass="31583">MTLKTFPYTSLTEKGETGTVYAAEPVCKFFLKDNDGSGSLFSMFMLLQSQVQFKTWTHLKDVILEGKDAFSSAHGMECFEYIRSDERFGELFNRTMSEETSTMIMRKVLEVYKGFEDVNTLVDVGGGLGTIIGLVTSKYPHIRGINFDLAPVLTRAPFIPGVEHSAGDMFVEVPNGDAIFFKWILHDWDDEDCVKILKNCWKSLPIKGKVIILGMVMPIEPKSDDTSSNIMFGMDAFMLTQTSGGQERTLSQFEGLASRSGFIRCELICVAYSYSVIEFYK</sequence>
<dbReference type="PANTHER" id="PTHR11746">
    <property type="entry name" value="O-METHYLTRANSFERASE"/>
    <property type="match status" value="1"/>
</dbReference>
<dbReference type="InterPro" id="IPR029063">
    <property type="entry name" value="SAM-dependent_MTases_sf"/>
</dbReference>
<gene>
    <name evidence="5" type="ORF">CARUB_v10015208mg</name>
</gene>
<protein>
    <recommendedName>
        <fullName evidence="4">O-methyltransferase C-terminal domain-containing protein</fullName>
    </recommendedName>
</protein>
<feature type="domain" description="O-methyltransferase C-terminal" evidence="4">
    <location>
        <begin position="56"/>
        <end position="262"/>
    </location>
</feature>
<evidence type="ECO:0000313" key="5">
    <source>
        <dbReference type="EMBL" id="EOA31966.1"/>
    </source>
</evidence>
<keyword evidence="2" id="KW-0808">Transferase</keyword>
<dbReference type="Pfam" id="PF00891">
    <property type="entry name" value="Methyltransf_2"/>
    <property type="match status" value="1"/>
</dbReference>
<dbReference type="InterPro" id="IPR016461">
    <property type="entry name" value="COMT-like"/>
</dbReference>
<keyword evidence="3" id="KW-0949">S-adenosyl-L-methionine</keyword>
<keyword evidence="1" id="KW-0489">Methyltransferase</keyword>
<dbReference type="PROSITE" id="PS51683">
    <property type="entry name" value="SAM_OMT_II"/>
    <property type="match status" value="1"/>
</dbReference>
<evidence type="ECO:0000259" key="4">
    <source>
        <dbReference type="Pfam" id="PF00891"/>
    </source>
</evidence>
<evidence type="ECO:0000256" key="1">
    <source>
        <dbReference type="ARBA" id="ARBA00022603"/>
    </source>
</evidence>
<evidence type="ECO:0000256" key="3">
    <source>
        <dbReference type="ARBA" id="ARBA00022691"/>
    </source>
</evidence>
<reference evidence="6" key="1">
    <citation type="journal article" date="2013" name="Nat. Genet.">
        <title>The Capsella rubella genome and the genomic consequences of rapid mating system evolution.</title>
        <authorList>
            <person name="Slotte T."/>
            <person name="Hazzouri K.M."/>
            <person name="Agren J.A."/>
            <person name="Koenig D."/>
            <person name="Maumus F."/>
            <person name="Guo Y.L."/>
            <person name="Steige K."/>
            <person name="Platts A.E."/>
            <person name="Escobar J.S."/>
            <person name="Newman L.K."/>
            <person name="Wang W."/>
            <person name="Mandakova T."/>
            <person name="Vello E."/>
            <person name="Smith L.M."/>
            <person name="Henz S.R."/>
            <person name="Steffen J."/>
            <person name="Takuno S."/>
            <person name="Brandvain Y."/>
            <person name="Coop G."/>
            <person name="Andolfatto P."/>
            <person name="Hu T.T."/>
            <person name="Blanchette M."/>
            <person name="Clark R.M."/>
            <person name="Quesneville H."/>
            <person name="Nordborg M."/>
            <person name="Gaut B.S."/>
            <person name="Lysak M.A."/>
            <person name="Jenkins J."/>
            <person name="Grimwood J."/>
            <person name="Chapman J."/>
            <person name="Prochnik S."/>
            <person name="Shu S."/>
            <person name="Rokhsar D."/>
            <person name="Schmutz J."/>
            <person name="Weigel D."/>
            <person name="Wright S.I."/>
        </authorList>
    </citation>
    <scope>NUCLEOTIDE SEQUENCE [LARGE SCALE GENOMIC DNA]</scope>
    <source>
        <strain evidence="6">cv. Monte Gargano</strain>
    </source>
</reference>
<dbReference type="STRING" id="81985.R0G8W8"/>
<dbReference type="EMBL" id="KB870807">
    <property type="protein sequence ID" value="EOA31966.1"/>
    <property type="molecule type" value="Genomic_DNA"/>
</dbReference>
<name>R0G8W8_9BRAS</name>
<dbReference type="SUPFAM" id="SSF53335">
    <property type="entry name" value="S-adenosyl-L-methionine-dependent methyltransferases"/>
    <property type="match status" value="1"/>
</dbReference>
<dbReference type="InterPro" id="IPR001077">
    <property type="entry name" value="COMT_C"/>
</dbReference>
<dbReference type="FunFam" id="3.40.50.150:FF:000061">
    <property type="entry name" value="Caffeic acid O-methyltransferase"/>
    <property type="match status" value="1"/>
</dbReference>
<dbReference type="Gene3D" id="3.40.50.150">
    <property type="entry name" value="Vaccinia Virus protein VP39"/>
    <property type="match status" value="1"/>
</dbReference>
<dbReference type="AlphaFoldDB" id="R0G8W8"/>
<dbReference type="Gene3D" id="1.10.10.10">
    <property type="entry name" value="Winged helix-like DNA-binding domain superfamily/Winged helix DNA-binding domain"/>
    <property type="match status" value="1"/>
</dbReference>
<dbReference type="InterPro" id="IPR036388">
    <property type="entry name" value="WH-like_DNA-bd_sf"/>
</dbReference>
<organism evidence="5 6">
    <name type="scientific">Capsella rubella</name>
    <dbReference type="NCBI Taxonomy" id="81985"/>
    <lineage>
        <taxon>Eukaryota</taxon>
        <taxon>Viridiplantae</taxon>
        <taxon>Streptophyta</taxon>
        <taxon>Embryophyta</taxon>
        <taxon>Tracheophyta</taxon>
        <taxon>Spermatophyta</taxon>
        <taxon>Magnoliopsida</taxon>
        <taxon>eudicotyledons</taxon>
        <taxon>Gunneridae</taxon>
        <taxon>Pentapetalae</taxon>
        <taxon>rosids</taxon>
        <taxon>malvids</taxon>
        <taxon>Brassicales</taxon>
        <taxon>Brassicaceae</taxon>
        <taxon>Camelineae</taxon>
        <taxon>Capsella</taxon>
    </lineage>
</organism>
<dbReference type="OrthoDB" id="1606438at2759"/>
<dbReference type="eggNOG" id="KOG3178">
    <property type="taxonomic scope" value="Eukaryota"/>
</dbReference>
<dbReference type="GO" id="GO:0032259">
    <property type="term" value="P:methylation"/>
    <property type="evidence" value="ECO:0007669"/>
    <property type="project" value="UniProtKB-KW"/>
</dbReference>
<dbReference type="Proteomes" id="UP000029121">
    <property type="component" value="Unassembled WGS sequence"/>
</dbReference>
<proteinExistence type="predicted"/>
<evidence type="ECO:0000256" key="2">
    <source>
        <dbReference type="ARBA" id="ARBA00022679"/>
    </source>
</evidence>
<accession>R0G8W8</accession>
<dbReference type="GO" id="GO:0008171">
    <property type="term" value="F:O-methyltransferase activity"/>
    <property type="evidence" value="ECO:0007669"/>
    <property type="project" value="InterPro"/>
</dbReference>